<dbReference type="InterPro" id="IPR035986">
    <property type="entry name" value="PKD_dom_sf"/>
</dbReference>
<dbReference type="AlphaFoldDB" id="A0A9D2AQH1"/>
<organism evidence="1 2">
    <name type="scientific">Candidatus Barnesiella excrementipullorum</name>
    <dbReference type="NCBI Taxonomy" id="2838479"/>
    <lineage>
        <taxon>Bacteria</taxon>
        <taxon>Pseudomonadati</taxon>
        <taxon>Bacteroidota</taxon>
        <taxon>Bacteroidia</taxon>
        <taxon>Bacteroidales</taxon>
        <taxon>Barnesiellaceae</taxon>
        <taxon>Barnesiella</taxon>
    </lineage>
</organism>
<evidence type="ECO:0000313" key="2">
    <source>
        <dbReference type="Proteomes" id="UP000824246"/>
    </source>
</evidence>
<protein>
    <submittedName>
        <fullName evidence="1">PKD domain-containing protein</fullName>
    </submittedName>
</protein>
<dbReference type="SUPFAM" id="SSF49299">
    <property type="entry name" value="PKD domain"/>
    <property type="match status" value="1"/>
</dbReference>
<dbReference type="Gene3D" id="2.60.40.10">
    <property type="entry name" value="Immunoglobulins"/>
    <property type="match status" value="1"/>
</dbReference>
<proteinExistence type="predicted"/>
<evidence type="ECO:0000313" key="1">
    <source>
        <dbReference type="EMBL" id="HIX45429.1"/>
    </source>
</evidence>
<dbReference type="Proteomes" id="UP000824246">
    <property type="component" value="Unassembled WGS sequence"/>
</dbReference>
<dbReference type="CDD" id="cd00146">
    <property type="entry name" value="PKD"/>
    <property type="match status" value="1"/>
</dbReference>
<reference evidence="1" key="2">
    <citation type="submission" date="2021-04" db="EMBL/GenBank/DDBJ databases">
        <authorList>
            <person name="Gilroy R."/>
        </authorList>
    </citation>
    <scope>NUCLEOTIDE SEQUENCE</scope>
    <source>
        <strain evidence="1">ChiHjej12B11-16260</strain>
    </source>
</reference>
<name>A0A9D2AQH1_9BACT</name>
<gene>
    <name evidence="1" type="ORF">H9982_04345</name>
</gene>
<accession>A0A9D2AQH1</accession>
<sequence length="453" mass="49212">MKNIYLLLVVLSGAIVCYGQELPQTGAPILSEVSGMEKSAAKVSAVASYELPAGLRCLGTINAETGAVCNFLSFNRTMNGQHFLWAPRQMDVTYVNNTEGATSYLWSVPGGNATGQTTENCTVQYYESGSYAFPTLTVTDDAGSSDYTAEGAMKVGGKAEICSADTRVWGETYQTGYYPLNSSGGQTAGWLGGTNSAGLTGYGNLFMTSQKNAHMTGVNVYLPFKPTKWAADSRLLLQVWYPVADEENGTLDLTGLPLEVVYLDMSEIREAGEDELAIRNAAVAEFRFETPLQIWDKPLFFVTIEGFGTDPEAEDFCMLTEIIGKEMTEVELVNLMAHNSFVKYGDLDYQMPINYFGTMPGASFMICPIIDNLEDSGVESVTMSPTVLRTTGKNLTVCNAQATDVRVIDLCGMTVAQRAMDGEVTVEVGRAGVYIVQLLRDGVQVDVKKVMMR</sequence>
<comment type="caution">
    <text evidence="1">The sequence shown here is derived from an EMBL/GenBank/DDBJ whole genome shotgun (WGS) entry which is preliminary data.</text>
</comment>
<dbReference type="InterPro" id="IPR013783">
    <property type="entry name" value="Ig-like_fold"/>
</dbReference>
<dbReference type="EMBL" id="DXFB01000119">
    <property type="protein sequence ID" value="HIX45429.1"/>
    <property type="molecule type" value="Genomic_DNA"/>
</dbReference>
<reference evidence="1" key="1">
    <citation type="journal article" date="2021" name="PeerJ">
        <title>Extensive microbial diversity within the chicken gut microbiome revealed by metagenomics and culture.</title>
        <authorList>
            <person name="Gilroy R."/>
            <person name="Ravi A."/>
            <person name="Getino M."/>
            <person name="Pursley I."/>
            <person name="Horton D.L."/>
            <person name="Alikhan N.F."/>
            <person name="Baker D."/>
            <person name="Gharbi K."/>
            <person name="Hall N."/>
            <person name="Watson M."/>
            <person name="Adriaenssens E.M."/>
            <person name="Foster-Nyarko E."/>
            <person name="Jarju S."/>
            <person name="Secka A."/>
            <person name="Antonio M."/>
            <person name="Oren A."/>
            <person name="Chaudhuri R.R."/>
            <person name="La Ragione R."/>
            <person name="Hildebrand F."/>
            <person name="Pallen M.J."/>
        </authorList>
    </citation>
    <scope>NUCLEOTIDE SEQUENCE</scope>
    <source>
        <strain evidence="1">ChiHjej12B11-16260</strain>
    </source>
</reference>